<accession>A0A0B7BWU5</accession>
<dbReference type="PANTHER" id="PTHR34180:SF1">
    <property type="entry name" value="BETA-ALANYL-DOPAMINE_CARCININE HYDROLASE"/>
    <property type="match status" value="1"/>
</dbReference>
<dbReference type="EMBL" id="HACG01049785">
    <property type="protein sequence ID" value="CEK96650.1"/>
    <property type="molecule type" value="Transcribed_RNA"/>
</dbReference>
<name>A0A0B7BWU5_9EUPU</name>
<evidence type="ECO:0000313" key="2">
    <source>
        <dbReference type="EMBL" id="CEK96650.1"/>
    </source>
</evidence>
<proteinExistence type="predicted"/>
<feature type="non-terminal residue" evidence="2">
    <location>
        <position position="1"/>
    </location>
</feature>
<organism evidence="2">
    <name type="scientific">Arion vulgaris</name>
    <dbReference type="NCBI Taxonomy" id="1028688"/>
    <lineage>
        <taxon>Eukaryota</taxon>
        <taxon>Metazoa</taxon>
        <taxon>Spiralia</taxon>
        <taxon>Lophotrochozoa</taxon>
        <taxon>Mollusca</taxon>
        <taxon>Gastropoda</taxon>
        <taxon>Heterobranchia</taxon>
        <taxon>Euthyneura</taxon>
        <taxon>Panpulmonata</taxon>
        <taxon>Eupulmonata</taxon>
        <taxon>Stylommatophora</taxon>
        <taxon>Helicina</taxon>
        <taxon>Arionoidea</taxon>
        <taxon>Arionidae</taxon>
        <taxon>Arion</taxon>
    </lineage>
</organism>
<reference evidence="2" key="1">
    <citation type="submission" date="2014-12" db="EMBL/GenBank/DDBJ databases">
        <title>Insight into the proteome of Arion vulgaris.</title>
        <authorList>
            <person name="Aradska J."/>
            <person name="Bulat T."/>
            <person name="Smidak R."/>
            <person name="Sarate P."/>
            <person name="Gangsoo J."/>
            <person name="Sialana F."/>
            <person name="Bilban M."/>
            <person name="Lubec G."/>
        </authorList>
    </citation>
    <scope>NUCLEOTIDE SEQUENCE</scope>
    <source>
        <tissue evidence="2">Skin</tissue>
    </source>
</reference>
<dbReference type="PANTHER" id="PTHR34180">
    <property type="entry name" value="PEPTIDASE C45"/>
    <property type="match status" value="1"/>
</dbReference>
<dbReference type="InterPro" id="IPR005079">
    <property type="entry name" value="Peptidase_C45_hydrolase"/>
</dbReference>
<evidence type="ECO:0000259" key="1">
    <source>
        <dbReference type="Pfam" id="PF03417"/>
    </source>
</evidence>
<dbReference type="Pfam" id="PF03417">
    <property type="entry name" value="AAT"/>
    <property type="match status" value="1"/>
</dbReference>
<protein>
    <recommendedName>
        <fullName evidence="1">Peptidase C45 hydrolase domain-containing protein</fullName>
    </recommendedName>
</protein>
<gene>
    <name evidence="2" type="primary">ORF212889</name>
</gene>
<sequence>SMYNIHTVSEVADPSKICHYIHINNFKHLKTSEIPNLTSSIARTKRTEEFPPPKNRQDAINILGDQTNEQYPIYRTVRPTDLSSTAFTGIVDILQNRIDIYVENPCRPGIVPIIHFNIVEKP</sequence>
<dbReference type="Gene3D" id="3.60.60.10">
    <property type="entry name" value="Penicillin V Acylase, Chain A"/>
    <property type="match status" value="1"/>
</dbReference>
<dbReference type="AlphaFoldDB" id="A0A0B7BWU5"/>
<feature type="domain" description="Peptidase C45 hydrolase" evidence="1">
    <location>
        <begin position="18"/>
        <end position="105"/>
    </location>
</feature>
<dbReference type="InterPro" id="IPR047801">
    <property type="entry name" value="Peptidase_C45"/>
</dbReference>